<feature type="transmembrane region" description="Helical" evidence="2">
    <location>
        <begin position="112"/>
        <end position="130"/>
    </location>
</feature>
<reference evidence="3 4" key="1">
    <citation type="submission" date="2019-10" db="EMBL/GenBank/DDBJ databases">
        <title>Streptomyces tenebrisbrunneis sp.nov., an endogenous actinomycete isolated from of Lycium ruthenicum.</title>
        <authorList>
            <person name="Ma L."/>
        </authorList>
    </citation>
    <scope>NUCLEOTIDE SEQUENCE [LARGE SCALE GENOMIC DNA]</scope>
    <source>
        <strain evidence="3 4">TRM 66187</strain>
    </source>
</reference>
<protein>
    <recommendedName>
        <fullName evidence="5">DUF3040 domain-containing protein</fullName>
    </recommendedName>
</protein>
<dbReference type="Proteomes" id="UP000621266">
    <property type="component" value="Unassembled WGS sequence"/>
</dbReference>
<evidence type="ECO:0000313" key="3">
    <source>
        <dbReference type="EMBL" id="KAF4407296.1"/>
    </source>
</evidence>
<keyword evidence="2" id="KW-1133">Transmembrane helix</keyword>
<gene>
    <name evidence="3" type="ORF">GCU69_20615</name>
</gene>
<organism evidence="3 4">
    <name type="scientific">Streptomyces lycii</name>
    <dbReference type="NCBI Taxonomy" id="2654337"/>
    <lineage>
        <taxon>Bacteria</taxon>
        <taxon>Bacillati</taxon>
        <taxon>Actinomycetota</taxon>
        <taxon>Actinomycetes</taxon>
        <taxon>Kitasatosporales</taxon>
        <taxon>Streptomycetaceae</taxon>
        <taxon>Streptomyces</taxon>
    </lineage>
</organism>
<dbReference type="EMBL" id="WHPN01000324">
    <property type="protein sequence ID" value="KAF4407296.1"/>
    <property type="molecule type" value="Genomic_DNA"/>
</dbReference>
<sequence length="135" mass="15058">MTTAEPPPSGRDPEDRPALSEEDWAAFLRDLDGASRKDAPKEPSARARMVAERLRRLDEEESRGSRGTGAAKRRPRPPRRRTGRPGRRRQETWRPAPGGLAGWFRANGTARAVVVFAGFLLVMLALSWLLGPARY</sequence>
<feature type="region of interest" description="Disordered" evidence="1">
    <location>
        <begin position="1"/>
        <end position="101"/>
    </location>
</feature>
<evidence type="ECO:0000256" key="2">
    <source>
        <dbReference type="SAM" id="Phobius"/>
    </source>
</evidence>
<comment type="caution">
    <text evidence="3">The sequence shown here is derived from an EMBL/GenBank/DDBJ whole genome shotgun (WGS) entry which is preliminary data.</text>
</comment>
<evidence type="ECO:0008006" key="5">
    <source>
        <dbReference type="Google" id="ProtNLM"/>
    </source>
</evidence>
<feature type="compositionally biased region" description="Basic residues" evidence="1">
    <location>
        <begin position="71"/>
        <end position="87"/>
    </location>
</feature>
<keyword evidence="4" id="KW-1185">Reference proteome</keyword>
<evidence type="ECO:0000313" key="4">
    <source>
        <dbReference type="Proteomes" id="UP000621266"/>
    </source>
</evidence>
<dbReference type="RefSeq" id="WP_156206820.1">
    <property type="nucleotide sequence ID" value="NZ_WHPN01000324.1"/>
</dbReference>
<keyword evidence="2" id="KW-0472">Membrane</keyword>
<accession>A0ABQ7FE44</accession>
<feature type="compositionally biased region" description="Pro residues" evidence="1">
    <location>
        <begin position="1"/>
        <end position="10"/>
    </location>
</feature>
<name>A0ABQ7FE44_9ACTN</name>
<keyword evidence="2" id="KW-0812">Transmembrane</keyword>
<evidence type="ECO:0000256" key="1">
    <source>
        <dbReference type="SAM" id="MobiDB-lite"/>
    </source>
</evidence>
<feature type="compositionally biased region" description="Basic and acidic residues" evidence="1">
    <location>
        <begin position="29"/>
        <end position="64"/>
    </location>
</feature>
<proteinExistence type="predicted"/>